<accession>A0A7R8XCZ3</accession>
<evidence type="ECO:0000256" key="1">
    <source>
        <dbReference type="SAM" id="MobiDB-lite"/>
    </source>
</evidence>
<dbReference type="EMBL" id="CAJPEV010001406">
    <property type="protein sequence ID" value="CAG0892470.1"/>
    <property type="molecule type" value="Genomic_DNA"/>
</dbReference>
<evidence type="ECO:0000313" key="2">
    <source>
        <dbReference type="EMBL" id="CAD7247292.1"/>
    </source>
</evidence>
<reference evidence="2" key="1">
    <citation type="submission" date="2020-11" db="EMBL/GenBank/DDBJ databases">
        <authorList>
            <person name="Tran Van P."/>
        </authorList>
    </citation>
    <scope>NUCLEOTIDE SEQUENCE</scope>
</reference>
<organism evidence="2">
    <name type="scientific">Darwinula stevensoni</name>
    <dbReference type="NCBI Taxonomy" id="69355"/>
    <lineage>
        <taxon>Eukaryota</taxon>
        <taxon>Metazoa</taxon>
        <taxon>Ecdysozoa</taxon>
        <taxon>Arthropoda</taxon>
        <taxon>Crustacea</taxon>
        <taxon>Oligostraca</taxon>
        <taxon>Ostracoda</taxon>
        <taxon>Podocopa</taxon>
        <taxon>Podocopida</taxon>
        <taxon>Darwinulocopina</taxon>
        <taxon>Darwinuloidea</taxon>
        <taxon>Darwinulidae</taxon>
        <taxon>Darwinula</taxon>
    </lineage>
</organism>
<proteinExistence type="predicted"/>
<sequence length="138" mass="14573">MVSNAGAIRPSVGHQSIKADRVTSKPQRGATTAPACMPTRKEMDNVPRNSELGVESVAKSSKHEGDLALTMCCCTTLKDPPVGAIGGGASSRQRNAYGPSDRAGVSMPGLGNVANLPKPMEWRSLDLEKYPIILKILT</sequence>
<dbReference type="Proteomes" id="UP000677054">
    <property type="component" value="Unassembled WGS sequence"/>
</dbReference>
<name>A0A7R8XCZ3_9CRUS</name>
<keyword evidence="3" id="KW-1185">Reference proteome</keyword>
<gene>
    <name evidence="2" type="ORF">DSTB1V02_LOCUS7126</name>
</gene>
<protein>
    <submittedName>
        <fullName evidence="2">Uncharacterized protein</fullName>
    </submittedName>
</protein>
<dbReference type="EMBL" id="LR900923">
    <property type="protein sequence ID" value="CAD7247292.1"/>
    <property type="molecule type" value="Genomic_DNA"/>
</dbReference>
<evidence type="ECO:0000313" key="3">
    <source>
        <dbReference type="Proteomes" id="UP000677054"/>
    </source>
</evidence>
<dbReference type="AlphaFoldDB" id="A0A7R8XCZ3"/>
<feature type="region of interest" description="Disordered" evidence="1">
    <location>
        <begin position="1"/>
        <end position="48"/>
    </location>
</feature>